<dbReference type="EMBL" id="FYDG01000041">
    <property type="protein sequence ID" value="SNB84909.1"/>
    <property type="molecule type" value="Genomic_DNA"/>
</dbReference>
<name>A0A212SGQ7_RHOAC</name>
<gene>
    <name evidence="2" type="ORF">SAMN06265338_1412</name>
</gene>
<dbReference type="OrthoDB" id="7343674at2"/>
<keyword evidence="1" id="KW-0732">Signal</keyword>
<protein>
    <recommendedName>
        <fullName evidence="4">Transporter</fullName>
    </recommendedName>
</protein>
<evidence type="ECO:0000313" key="2">
    <source>
        <dbReference type="EMBL" id="SNB84909.1"/>
    </source>
</evidence>
<accession>A0A212SGQ7</accession>
<dbReference type="RefSeq" id="WP_141098569.1">
    <property type="nucleotide sequence ID" value="NZ_FYDG01000041.1"/>
</dbReference>
<feature type="signal peptide" evidence="1">
    <location>
        <begin position="1"/>
        <end position="26"/>
    </location>
</feature>
<dbReference type="Proteomes" id="UP000198418">
    <property type="component" value="Unassembled WGS sequence"/>
</dbReference>
<evidence type="ECO:0000256" key="1">
    <source>
        <dbReference type="SAM" id="SignalP"/>
    </source>
</evidence>
<evidence type="ECO:0008006" key="4">
    <source>
        <dbReference type="Google" id="ProtNLM"/>
    </source>
</evidence>
<evidence type="ECO:0000313" key="3">
    <source>
        <dbReference type="Proteomes" id="UP000198418"/>
    </source>
</evidence>
<sequence length="298" mass="31206">MNFKKSLGAAALCAAALVGFETKAQAGSEILPGITTGVALGAPLPQGVYVLQLPSYGYTNSKPGANVGVIVPAWLIWSTPWDILGGHLLFDAASPLANAAIHGARSWAGASNPLLEAQLKWSLGGGWYGGVQAGAYLPVNNELTQINVARDFASFQTVAAVSYLADGYNLSATFIYGTGQDASYNGPVRSSLTAIPGSWGTNWINLDLTATKKFGKVEAGAVGYASWDLDQPYAGYGRQSQFVLGGLVGYDFGVVNVAFKLTRTVAETNYGGFETRGWANIIVPLWVAAPPTTVAAKY</sequence>
<dbReference type="AlphaFoldDB" id="A0A212SGQ7"/>
<reference evidence="3" key="1">
    <citation type="submission" date="2017-06" db="EMBL/GenBank/DDBJ databases">
        <authorList>
            <person name="Varghese N."/>
            <person name="Submissions S."/>
        </authorList>
    </citation>
    <scope>NUCLEOTIDE SEQUENCE [LARGE SCALE GENOMIC DNA]</scope>
    <source>
        <strain evidence="3">DSM 137</strain>
    </source>
</reference>
<feature type="chain" id="PRO_5012374719" description="Transporter" evidence="1">
    <location>
        <begin position="27"/>
        <end position="298"/>
    </location>
</feature>
<keyword evidence="3" id="KW-1185">Reference proteome</keyword>
<proteinExistence type="predicted"/>
<organism evidence="2 3">
    <name type="scientific">Rhodoblastus acidophilus</name>
    <name type="common">Rhodopseudomonas acidophila</name>
    <dbReference type="NCBI Taxonomy" id="1074"/>
    <lineage>
        <taxon>Bacteria</taxon>
        <taxon>Pseudomonadati</taxon>
        <taxon>Pseudomonadota</taxon>
        <taxon>Alphaproteobacteria</taxon>
        <taxon>Hyphomicrobiales</taxon>
        <taxon>Rhodoblastaceae</taxon>
        <taxon>Rhodoblastus</taxon>
    </lineage>
</organism>